<protein>
    <submittedName>
        <fullName evidence="7">M48 family peptidase</fullName>
    </submittedName>
</protein>
<keyword evidence="2" id="KW-0479">Metal-binding</keyword>
<name>A0A0P0EWA1_AZOBR</name>
<evidence type="ECO:0000256" key="4">
    <source>
        <dbReference type="ARBA" id="ARBA00022833"/>
    </source>
</evidence>
<keyword evidence="3 6" id="KW-0378">Hydrolase</keyword>
<gene>
    <name evidence="7" type="ORF">D3868_23240</name>
</gene>
<evidence type="ECO:0000256" key="6">
    <source>
        <dbReference type="RuleBase" id="RU003983"/>
    </source>
</evidence>
<evidence type="ECO:0000256" key="2">
    <source>
        <dbReference type="ARBA" id="ARBA00022723"/>
    </source>
</evidence>
<sequence length="257" mass="26921">MPIMTVRPLCLATALAGSLALAGCAGNSTGLGLNLVSQEQLVELGQQDWQRLIQSTPATTNASYQRRAEQISARLLRAASLDPAGWEVRVFQGKEANAFALPGQKIGVYEGLFQYAKTDAQLAAVIGHEIAHNLEGHAAERVSTQMATDAGTSILGAVAGASGVGGSEMIAAALGTGAQYGLLLPYSRNQELAADRAGLLMMARAGYDPQAAIELWQNMKQAGAEQPTFMSTHPGTADRIAALQKLMPEAKAAYKPS</sequence>
<dbReference type="KEGG" id="abf:AMK58_24650"/>
<organism evidence="7 8">
    <name type="scientific">Azospirillum brasilense</name>
    <dbReference type="NCBI Taxonomy" id="192"/>
    <lineage>
        <taxon>Bacteria</taxon>
        <taxon>Pseudomonadati</taxon>
        <taxon>Pseudomonadota</taxon>
        <taxon>Alphaproteobacteria</taxon>
        <taxon>Rhodospirillales</taxon>
        <taxon>Azospirillaceae</taxon>
        <taxon>Azospirillum</taxon>
    </lineage>
</organism>
<dbReference type="GO" id="GO:0051603">
    <property type="term" value="P:proteolysis involved in protein catabolic process"/>
    <property type="evidence" value="ECO:0007669"/>
    <property type="project" value="TreeGrafter"/>
</dbReference>
<evidence type="ECO:0000256" key="5">
    <source>
        <dbReference type="ARBA" id="ARBA00023049"/>
    </source>
</evidence>
<dbReference type="GO" id="GO:0016020">
    <property type="term" value="C:membrane"/>
    <property type="evidence" value="ECO:0007669"/>
    <property type="project" value="TreeGrafter"/>
</dbReference>
<dbReference type="PANTHER" id="PTHR22726:SF24">
    <property type="entry name" value="M48 FAMILY METALLOPEPTIDASE"/>
    <property type="match status" value="1"/>
</dbReference>
<keyword evidence="5 6" id="KW-0482">Metalloprotease</keyword>
<dbReference type="CDD" id="cd07331">
    <property type="entry name" value="M48C_Oma1_like"/>
    <property type="match status" value="1"/>
</dbReference>
<reference evidence="7 8" key="1">
    <citation type="submission" date="2018-09" db="EMBL/GenBank/DDBJ databases">
        <title>Whole genome based analysis of evolution and adaptive divergence in Indian and Brazilian strains of Azospirillum brasilense.</title>
        <authorList>
            <person name="Singh C."/>
            <person name="Tripathi A.K."/>
        </authorList>
    </citation>
    <scope>NUCLEOTIDE SEQUENCE [LARGE SCALE GENOMIC DNA]</scope>
    <source>
        <strain evidence="7 8">MTCC4038</strain>
        <plasmid evidence="7 8">p2</plasmid>
    </source>
</reference>
<comment type="similarity">
    <text evidence="6">Belongs to the peptidase M48 family.</text>
</comment>
<dbReference type="Proteomes" id="UP000298774">
    <property type="component" value="Plasmid p2"/>
</dbReference>
<evidence type="ECO:0000256" key="1">
    <source>
        <dbReference type="ARBA" id="ARBA00022670"/>
    </source>
</evidence>
<dbReference type="AlphaFoldDB" id="A0A0P0EWA1"/>
<keyword evidence="4 6" id="KW-0862">Zinc</keyword>
<geneLocation type="plasmid" evidence="7 8">
    <name>p2</name>
</geneLocation>
<accession>A0A0P0EWA1</accession>
<keyword evidence="1 6" id="KW-0645">Protease</keyword>
<dbReference type="InterPro" id="IPR051156">
    <property type="entry name" value="Mito/Outer_Membr_Metalloprot"/>
</dbReference>
<keyword evidence="7" id="KW-0614">Plasmid</keyword>
<dbReference type="PROSITE" id="PS51257">
    <property type="entry name" value="PROKAR_LIPOPROTEIN"/>
    <property type="match status" value="1"/>
</dbReference>
<dbReference type="GO" id="GO:0004222">
    <property type="term" value="F:metalloendopeptidase activity"/>
    <property type="evidence" value="ECO:0007669"/>
    <property type="project" value="InterPro"/>
</dbReference>
<dbReference type="PANTHER" id="PTHR22726">
    <property type="entry name" value="METALLOENDOPEPTIDASE OMA1"/>
    <property type="match status" value="1"/>
</dbReference>
<dbReference type="EMBL" id="CP032341">
    <property type="protein sequence ID" value="QCO11973.1"/>
    <property type="molecule type" value="Genomic_DNA"/>
</dbReference>
<dbReference type="Gene3D" id="3.30.2010.10">
    <property type="entry name" value="Metalloproteases ('zincins'), catalytic domain"/>
    <property type="match status" value="1"/>
</dbReference>
<evidence type="ECO:0000313" key="8">
    <source>
        <dbReference type="Proteomes" id="UP000298774"/>
    </source>
</evidence>
<dbReference type="GO" id="GO:0046872">
    <property type="term" value="F:metal ion binding"/>
    <property type="evidence" value="ECO:0007669"/>
    <property type="project" value="UniProtKB-KW"/>
</dbReference>
<evidence type="ECO:0000313" key="7">
    <source>
        <dbReference type="EMBL" id="QCO11973.1"/>
    </source>
</evidence>
<evidence type="ECO:0000256" key="3">
    <source>
        <dbReference type="ARBA" id="ARBA00022801"/>
    </source>
</evidence>
<proteinExistence type="inferred from homology"/>
<dbReference type="InterPro" id="IPR001915">
    <property type="entry name" value="Peptidase_M48"/>
</dbReference>
<comment type="cofactor">
    <cofactor evidence="6">
        <name>Zn(2+)</name>
        <dbReference type="ChEBI" id="CHEBI:29105"/>
    </cofactor>
    <text evidence="6">Binds 1 zinc ion per subunit.</text>
</comment>
<dbReference type="Pfam" id="PF01435">
    <property type="entry name" value="Peptidase_M48"/>
    <property type="match status" value="1"/>
</dbReference>